<dbReference type="SUPFAM" id="SSF55961">
    <property type="entry name" value="Bet v1-like"/>
    <property type="match status" value="1"/>
</dbReference>
<organism evidence="1 2">
    <name type="scientific">Cellulomonas cellasea</name>
    <dbReference type="NCBI Taxonomy" id="43670"/>
    <lineage>
        <taxon>Bacteria</taxon>
        <taxon>Bacillati</taxon>
        <taxon>Actinomycetota</taxon>
        <taxon>Actinomycetes</taxon>
        <taxon>Micrococcales</taxon>
        <taxon>Cellulomonadaceae</taxon>
        <taxon>Cellulomonas</taxon>
    </lineage>
</organism>
<evidence type="ECO:0008006" key="3">
    <source>
        <dbReference type="Google" id="ProtNLM"/>
    </source>
</evidence>
<keyword evidence="2" id="KW-1185">Reference proteome</keyword>
<accession>A0A4Y3KVD3</accession>
<gene>
    <name evidence="1" type="ORF">CCE01nite_08090</name>
</gene>
<evidence type="ECO:0000313" key="1">
    <source>
        <dbReference type="EMBL" id="GEA86860.1"/>
    </source>
</evidence>
<name>A0A4Y3KVD3_9CELL</name>
<protein>
    <recommendedName>
        <fullName evidence="3">Polyketide cyclase</fullName>
    </recommendedName>
</protein>
<comment type="caution">
    <text evidence="1">The sequence shown here is derived from an EMBL/GenBank/DDBJ whole genome shotgun (WGS) entry which is preliminary data.</text>
</comment>
<sequence>MGSSSWHDKLQARWAARLSDPPGAPAAALQLRQVPTFAERVVRAPRPEVWSAWTAVQSEPSQASRRAIEGAPTSGLGAATVTVGPPLPPFGLRTVMYSEVTAVEPGWWSTVQTSGGTFEHTETLLLEEAADGTTLVRLTGRFLQPALPSADVTALQKGLNRLAAELLEEIAARAEGGSAASPG</sequence>
<reference evidence="1" key="1">
    <citation type="submission" date="2019-06" db="EMBL/GenBank/DDBJ databases">
        <title>Whole genome shotgun sequence of Cellulomonas cellasea NBRC 3753.</title>
        <authorList>
            <person name="Hosoyama A."/>
            <person name="Uohara A."/>
            <person name="Ohji S."/>
            <person name="Ichikawa N."/>
        </authorList>
    </citation>
    <scope>NUCLEOTIDE SEQUENCE [LARGE SCALE GENOMIC DNA]</scope>
    <source>
        <strain evidence="1">NBRC 3753</strain>
    </source>
</reference>
<dbReference type="InterPro" id="IPR023393">
    <property type="entry name" value="START-like_dom_sf"/>
</dbReference>
<evidence type="ECO:0000313" key="2">
    <source>
        <dbReference type="Proteomes" id="UP000317046"/>
    </source>
</evidence>
<dbReference type="AlphaFoldDB" id="A0A4Y3KVD3"/>
<dbReference type="Proteomes" id="UP000317046">
    <property type="component" value="Unassembled WGS sequence"/>
</dbReference>
<dbReference type="Gene3D" id="3.30.530.20">
    <property type="match status" value="1"/>
</dbReference>
<proteinExistence type="predicted"/>
<dbReference type="EMBL" id="BJLR01000009">
    <property type="protein sequence ID" value="GEA86860.1"/>
    <property type="molecule type" value="Genomic_DNA"/>
</dbReference>